<gene>
    <name evidence="1" type="ORF">SAMN04487993_1013131</name>
</gene>
<name>A0A1G8PVI2_9RHOB</name>
<keyword evidence="2" id="KW-1185">Reference proteome</keyword>
<dbReference type="AlphaFoldDB" id="A0A1G8PVI2"/>
<dbReference type="Proteomes" id="UP000199093">
    <property type="component" value="Unassembled WGS sequence"/>
</dbReference>
<proteinExistence type="predicted"/>
<evidence type="ECO:0000313" key="2">
    <source>
        <dbReference type="Proteomes" id="UP000199093"/>
    </source>
</evidence>
<dbReference type="EMBL" id="FNEJ01000013">
    <property type="protein sequence ID" value="SDI96215.1"/>
    <property type="molecule type" value="Genomic_DNA"/>
</dbReference>
<sequence>MATYLQYASALNLELRDLFSEDVSEVEIDLLRAFRRIPESKRPELLALLRLVQENDPASSEEA</sequence>
<protein>
    <submittedName>
        <fullName evidence="1">Uncharacterized protein</fullName>
    </submittedName>
</protein>
<accession>A0A1G8PVI2</accession>
<reference evidence="1 2" key="1">
    <citation type="submission" date="2016-10" db="EMBL/GenBank/DDBJ databases">
        <authorList>
            <person name="de Groot N.N."/>
        </authorList>
    </citation>
    <scope>NUCLEOTIDE SEQUENCE [LARGE SCALE GENOMIC DNA]</scope>
    <source>
        <strain evidence="1 2">DSM 26424</strain>
    </source>
</reference>
<evidence type="ECO:0000313" key="1">
    <source>
        <dbReference type="EMBL" id="SDI96215.1"/>
    </source>
</evidence>
<organism evidence="1 2">
    <name type="scientific">Salipiger marinus</name>
    <dbReference type="NCBI Taxonomy" id="555512"/>
    <lineage>
        <taxon>Bacteria</taxon>
        <taxon>Pseudomonadati</taxon>
        <taxon>Pseudomonadota</taxon>
        <taxon>Alphaproteobacteria</taxon>
        <taxon>Rhodobacterales</taxon>
        <taxon>Roseobacteraceae</taxon>
        <taxon>Salipiger</taxon>
    </lineage>
</organism>